<dbReference type="RefSeq" id="WP_280317946.1">
    <property type="nucleotide sequence ID" value="NZ_CP118605.1"/>
</dbReference>
<proteinExistence type="predicted"/>
<reference evidence="2 3" key="1">
    <citation type="submission" date="2023-02" db="EMBL/GenBank/DDBJ databases">
        <title>Description and genomic characterization of Microbulbifer bruguierae sp. nov., isolated from the sediment of mangrove plant Bruguiera sexangula.</title>
        <authorList>
            <person name="Long M."/>
        </authorList>
    </citation>
    <scope>NUCLEOTIDE SEQUENCE [LARGE SCALE GENOMIC DNA]</scope>
    <source>
        <strain evidence="2 3">H12</strain>
    </source>
</reference>
<gene>
    <name evidence="2" type="ORF">PVT68_10845</name>
</gene>
<keyword evidence="1" id="KW-0732">Signal</keyword>
<organism evidence="2 3">
    <name type="scientific">Microbulbifer bruguierae</name>
    <dbReference type="NCBI Taxonomy" id="3029061"/>
    <lineage>
        <taxon>Bacteria</taxon>
        <taxon>Pseudomonadati</taxon>
        <taxon>Pseudomonadota</taxon>
        <taxon>Gammaproteobacteria</taxon>
        <taxon>Cellvibrionales</taxon>
        <taxon>Microbulbiferaceae</taxon>
        <taxon>Microbulbifer</taxon>
    </lineage>
</organism>
<evidence type="ECO:0000256" key="1">
    <source>
        <dbReference type="SAM" id="SignalP"/>
    </source>
</evidence>
<evidence type="ECO:0000313" key="2">
    <source>
        <dbReference type="EMBL" id="WGL15268.1"/>
    </source>
</evidence>
<accession>A0ABY8N8Z7</accession>
<evidence type="ECO:0000313" key="3">
    <source>
        <dbReference type="Proteomes" id="UP001236500"/>
    </source>
</evidence>
<dbReference type="EMBL" id="CP118605">
    <property type="protein sequence ID" value="WGL15268.1"/>
    <property type="molecule type" value="Genomic_DNA"/>
</dbReference>
<keyword evidence="3" id="KW-1185">Reference proteome</keyword>
<dbReference type="Proteomes" id="UP001236500">
    <property type="component" value="Chromosome"/>
</dbReference>
<sequence>MKKVILAVVLSVVALEASARESIQNFSLENAMQREDFKSRLGDDIKLYFGETAHPEVTRKVGQVSTSKKTNAFNKSDRVACEWALLSALISLQEQARQSGANAVVNIESNYKHNRYSSTNEFQCGAGNVIAGVALTGSTVVTQ</sequence>
<name>A0ABY8N8Z7_9GAMM</name>
<feature type="signal peptide" evidence="1">
    <location>
        <begin position="1"/>
        <end position="19"/>
    </location>
</feature>
<feature type="chain" id="PRO_5046566230" evidence="1">
    <location>
        <begin position="20"/>
        <end position="143"/>
    </location>
</feature>
<protein>
    <submittedName>
        <fullName evidence="2">Excinuclease ABC subunit A</fullName>
    </submittedName>
</protein>